<name>A0A8J2T3I0_9STRA</name>
<dbReference type="Pfam" id="PF00498">
    <property type="entry name" value="FHA"/>
    <property type="match status" value="1"/>
</dbReference>
<feature type="compositionally biased region" description="Low complexity" evidence="14">
    <location>
        <begin position="1047"/>
        <end position="1056"/>
    </location>
</feature>
<organism evidence="17 18">
    <name type="scientific">Pelagomonas calceolata</name>
    <dbReference type="NCBI Taxonomy" id="35677"/>
    <lineage>
        <taxon>Eukaryota</taxon>
        <taxon>Sar</taxon>
        <taxon>Stramenopiles</taxon>
        <taxon>Ochrophyta</taxon>
        <taxon>Pelagophyceae</taxon>
        <taxon>Pelagomonadales</taxon>
        <taxon>Pelagomonadaceae</taxon>
        <taxon>Pelagomonas</taxon>
    </lineage>
</organism>
<feature type="compositionally biased region" description="Low complexity" evidence="14">
    <location>
        <begin position="885"/>
        <end position="895"/>
    </location>
</feature>
<feature type="compositionally biased region" description="Basic residues" evidence="14">
    <location>
        <begin position="1001"/>
        <end position="1012"/>
    </location>
</feature>
<dbReference type="GO" id="GO:0005634">
    <property type="term" value="C:nucleus"/>
    <property type="evidence" value="ECO:0007669"/>
    <property type="project" value="UniProtKB-SubCell"/>
</dbReference>
<feature type="compositionally biased region" description="Acidic residues" evidence="14">
    <location>
        <begin position="334"/>
        <end position="352"/>
    </location>
</feature>
<feature type="domain" description="FHA" evidence="15">
    <location>
        <begin position="50"/>
        <end position="103"/>
    </location>
</feature>
<dbReference type="EMBL" id="CAKKNE010000006">
    <property type="protein sequence ID" value="CAH0380155.1"/>
    <property type="molecule type" value="Genomic_DNA"/>
</dbReference>
<proteinExistence type="inferred from homology"/>
<keyword evidence="12" id="KW-0539">Nucleus</keyword>
<dbReference type="GO" id="GO:0000775">
    <property type="term" value="C:chromosome, centromeric region"/>
    <property type="evidence" value="ECO:0007669"/>
    <property type="project" value="InterPro"/>
</dbReference>
<dbReference type="OrthoDB" id="342264at2759"/>
<dbReference type="InterPro" id="IPR011515">
    <property type="entry name" value="Shugoshin_C"/>
</dbReference>
<evidence type="ECO:0000256" key="12">
    <source>
        <dbReference type="ARBA" id="ARBA00023242"/>
    </source>
</evidence>
<keyword evidence="8" id="KW-0227">DNA damage</keyword>
<dbReference type="InterPro" id="IPR036420">
    <property type="entry name" value="BRCT_dom_sf"/>
</dbReference>
<feature type="region of interest" description="Disordered" evidence="14">
    <location>
        <begin position="708"/>
        <end position="901"/>
    </location>
</feature>
<keyword evidence="10" id="KW-0832">Ubl conjugation</keyword>
<dbReference type="PRINTS" id="PR00929">
    <property type="entry name" value="ATHOOK"/>
</dbReference>
<evidence type="ECO:0000256" key="3">
    <source>
        <dbReference type="ARBA" id="ARBA00010845"/>
    </source>
</evidence>
<evidence type="ECO:0000256" key="5">
    <source>
        <dbReference type="ARBA" id="ARBA00022454"/>
    </source>
</evidence>
<keyword evidence="5" id="KW-0158">Chromosome</keyword>
<dbReference type="SMART" id="SM00384">
    <property type="entry name" value="AT_hook"/>
    <property type="match status" value="9"/>
</dbReference>
<dbReference type="InterPro" id="IPR051579">
    <property type="entry name" value="DDR_Transcriptional_Reg"/>
</dbReference>
<feature type="compositionally biased region" description="Basic and acidic residues" evidence="14">
    <location>
        <begin position="1245"/>
        <end position="1266"/>
    </location>
</feature>
<evidence type="ECO:0000256" key="1">
    <source>
        <dbReference type="ARBA" id="ARBA00004123"/>
    </source>
</evidence>
<keyword evidence="6" id="KW-1017">Isopeptide bond</keyword>
<gene>
    <name evidence="17" type="ORF">PECAL_6P17960</name>
</gene>
<dbReference type="Pfam" id="PF16770">
    <property type="entry name" value="RTT107_BRCT_5"/>
    <property type="match status" value="1"/>
</dbReference>
<accession>A0A8J2T3I0</accession>
<dbReference type="Gene3D" id="3.40.50.10190">
    <property type="entry name" value="BRCT domain"/>
    <property type="match status" value="1"/>
</dbReference>
<evidence type="ECO:0000256" key="10">
    <source>
        <dbReference type="ARBA" id="ARBA00022843"/>
    </source>
</evidence>
<evidence type="ECO:0000259" key="16">
    <source>
        <dbReference type="PROSITE" id="PS50172"/>
    </source>
</evidence>
<feature type="compositionally biased region" description="Low complexity" evidence="14">
    <location>
        <begin position="1069"/>
        <end position="1088"/>
    </location>
</feature>
<dbReference type="InterPro" id="IPR000253">
    <property type="entry name" value="FHA_dom"/>
</dbReference>
<dbReference type="GO" id="GO:0003677">
    <property type="term" value="F:DNA binding"/>
    <property type="evidence" value="ECO:0007669"/>
    <property type="project" value="InterPro"/>
</dbReference>
<sequence length="1503" mass="156878">MDETQALSDDDEHEAAKLLLDDQNEVQCRLVLVSDEPNVPKELLLSSGENHIGRAESGWDQGAPYHRIDHDKVSRRHAIIEPDPKAQELFVRDQNSRCGTTVTLQVGWQPIKSKKKDRPVMVPATGTVSFGPLKYKPTWGSTEAVTQAYDEPETQAYRRASTTPPGSPPATPRSAVAPVPATPAASSGDTVTTASGRVATVLERRSNDMLYVELDGNANGEGAAFERKNIRASTVTRGDPPEGETQGSDATGFLRATPDLHTQGTDASGFLPSPGGGGFDYGSPENDETQLDEMPAVPEGDETQLEEEPAAPAGDETQLEPAPPLATLTQLEPVAEEEEPDGTEIEENDETQLEAPPPPPNDDDDELRFEEADDDDDNSEAAPDAETQLDAPPPQEALPPPVAPEHASPSVLDGAARIAQAQAPDLASPAPRRRGSQSNEGPPSAPGKGAARELFSFEDDQAEAPAPAPADDEGPIADDRTADGVFAESGGEEEAVVEEEVVEELRVGGGAVDKETGQAFHVIGKTKGWWTVQAPGAAKPLSRRASSLTPCAPPPEDDDDDAADANAETQLGGGAPADDAETQLDAPPPAAADAETQLDAVAEEEEEEEDAAPADDDEDEAPPPPADDDDEEDAAPAPPPPSPASQDVDALIARNAPIARTEKPRGGRGRPASIEAATTAREYLEGGGKKGDLKYDLKGGFFRVGEATEDAVSTTQPPASPAEEAPAPKKKRGRPPKSPAASQEDEPASPAAEEAPAPKKKRGRPPKSPAAEEDAAPASPAEEAPAPKKKRGRPPKSPDAPPPPPSPDAADEEEEEAAAPAPPKSKKPAKKASKPQARRPRRAGSPVSYAEPSGRDKMRRSTSGEALIGGRSASNSPRADEDEAAAAPASPTAAEGLAVGARVTMGGAPGRIEALPERGWWKLRLDGEETVRSARRDKFEPASSPPAKAPRRAAGGAAARAATAEEAAPSPAAEDAAPAPKKRGRPPKSPAAADEAEAPAPKKRGRPPKAKKPAAAAKTPAAPEEVEEAAEEAEAPAPKKRGRKKAPAAPEEAAAEAPPPKKRGRPPKAAKAAAPAKKPAAAKAPAAAEPEEREQVRTAGGRVATILERRARGWLFVELDGDANDEGGAGERKSLRANTTTPLDAPAAPEAEEEDAPAPAPAPKKGRKPAAAAEPPKNPAAPPKKRGRQPKAAAAPEEEEAPAPAPAPKKPAAPPKKRGRAPKAAEPAPAPAPPPKKPAAKKRKAAEPPEAPKEPATKAKQRKAEPETTMQPPDDSVRIVFTNYEPSISERGILKLLGFSEVGARDATHVITKAPLKRTPKLMIGLSTASYVVTGEWLGACLASDGRADEKPFLVKDRAKEQLWGFNLARSLAQNPSVKVLSGYAVALAPGARDASMMLPSDSELQDIVECAGGRWLSTVPRGSSEELWPRGVLVIGCKELVEGSDRIATRCIGALSKLDAGVLAGVVEPPTLYGAVLAKTLDLSRRNCLQLPAACAHVVRRA</sequence>
<feature type="region of interest" description="Disordered" evidence="14">
    <location>
        <begin position="217"/>
        <end position="499"/>
    </location>
</feature>
<keyword evidence="13" id="KW-0131">Cell cycle</keyword>
<feature type="compositionally biased region" description="Basic and acidic residues" evidence="14">
    <location>
        <begin position="931"/>
        <end position="940"/>
    </location>
</feature>
<feature type="compositionally biased region" description="Low complexity" evidence="14">
    <location>
        <begin position="1013"/>
        <end position="1023"/>
    </location>
</feature>
<feature type="compositionally biased region" description="Acidic residues" evidence="14">
    <location>
        <begin position="1024"/>
        <end position="1034"/>
    </location>
</feature>
<dbReference type="PROSITE" id="PS50172">
    <property type="entry name" value="BRCT"/>
    <property type="match status" value="1"/>
</dbReference>
<evidence type="ECO:0000256" key="13">
    <source>
        <dbReference type="ARBA" id="ARBA00023306"/>
    </source>
</evidence>
<dbReference type="PANTHER" id="PTHR23196:SF1">
    <property type="entry name" value="PAX-INTERACTING PROTEIN 1"/>
    <property type="match status" value="1"/>
</dbReference>
<keyword evidence="11" id="KW-0007">Acetylation</keyword>
<feature type="compositionally biased region" description="Acidic residues" evidence="14">
    <location>
        <begin position="490"/>
        <end position="499"/>
    </location>
</feature>
<dbReference type="SUPFAM" id="SSF49879">
    <property type="entry name" value="SMAD/FHA domain"/>
    <property type="match status" value="1"/>
</dbReference>
<dbReference type="InterPro" id="IPR017956">
    <property type="entry name" value="AT_hook_DNA-bd_motif"/>
</dbReference>
<feature type="compositionally biased region" description="Pro residues" evidence="14">
    <location>
        <begin position="391"/>
        <end position="403"/>
    </location>
</feature>
<evidence type="ECO:0000256" key="11">
    <source>
        <dbReference type="ARBA" id="ARBA00022990"/>
    </source>
</evidence>
<feature type="compositionally biased region" description="Acidic residues" evidence="14">
    <location>
        <begin position="601"/>
        <end position="634"/>
    </location>
</feature>
<evidence type="ECO:0000256" key="6">
    <source>
        <dbReference type="ARBA" id="ARBA00022499"/>
    </source>
</evidence>
<feature type="compositionally biased region" description="Pro residues" evidence="14">
    <location>
        <begin position="1228"/>
        <end position="1237"/>
    </location>
</feature>
<feature type="compositionally biased region" description="Pro residues" evidence="14">
    <location>
        <begin position="1203"/>
        <end position="1214"/>
    </location>
</feature>
<dbReference type="InterPro" id="IPR008984">
    <property type="entry name" value="SMAD_FHA_dom_sf"/>
</dbReference>
<dbReference type="Gene3D" id="2.60.200.20">
    <property type="match status" value="1"/>
</dbReference>
<keyword evidence="9" id="KW-0159">Chromosome partition</keyword>
<feature type="region of interest" description="Disordered" evidence="14">
    <location>
        <begin position="156"/>
        <end position="193"/>
    </location>
</feature>
<feature type="region of interest" description="Disordered" evidence="14">
    <location>
        <begin position="931"/>
        <end position="1275"/>
    </location>
</feature>
<dbReference type="SUPFAM" id="SSF52113">
    <property type="entry name" value="BRCT domain"/>
    <property type="match status" value="1"/>
</dbReference>
<keyword evidence="18" id="KW-1185">Reference proteome</keyword>
<feature type="compositionally biased region" description="Low complexity" evidence="14">
    <location>
        <begin position="172"/>
        <end position="187"/>
    </location>
</feature>
<feature type="compositionally biased region" description="Low complexity" evidence="14">
    <location>
        <begin position="949"/>
        <end position="979"/>
    </location>
</feature>
<evidence type="ECO:0000256" key="8">
    <source>
        <dbReference type="ARBA" id="ARBA00022763"/>
    </source>
</evidence>
<feature type="domain" description="BRCT" evidence="16">
    <location>
        <begin position="1300"/>
        <end position="1355"/>
    </location>
</feature>
<dbReference type="Pfam" id="PF07557">
    <property type="entry name" value="Shugoshin_C"/>
    <property type="match status" value="1"/>
</dbReference>
<protein>
    <recommendedName>
        <fullName evidence="4">Mediator of DNA damage checkpoint protein 1</fullName>
    </recommendedName>
</protein>
<evidence type="ECO:0000259" key="15">
    <source>
        <dbReference type="PROSITE" id="PS50006"/>
    </source>
</evidence>
<dbReference type="PANTHER" id="PTHR23196">
    <property type="entry name" value="PAX TRANSCRIPTION ACTIVATION DOMAIN INTERACTING PROTEIN"/>
    <property type="match status" value="1"/>
</dbReference>
<evidence type="ECO:0000256" key="14">
    <source>
        <dbReference type="SAM" id="MobiDB-lite"/>
    </source>
</evidence>
<feature type="compositionally biased region" description="Pro residues" evidence="14">
    <location>
        <begin position="795"/>
        <end position="807"/>
    </location>
</feature>
<keyword evidence="7" id="KW-0677">Repeat</keyword>
<feature type="compositionally biased region" description="Acidic residues" evidence="14">
    <location>
        <begin position="299"/>
        <end position="309"/>
    </location>
</feature>
<evidence type="ECO:0000313" key="17">
    <source>
        <dbReference type="EMBL" id="CAH0380155.1"/>
    </source>
</evidence>
<evidence type="ECO:0000256" key="4">
    <source>
        <dbReference type="ARBA" id="ARBA00015014"/>
    </source>
</evidence>
<dbReference type="Proteomes" id="UP000789595">
    <property type="component" value="Unassembled WGS sequence"/>
</dbReference>
<reference evidence="17" key="1">
    <citation type="submission" date="2021-11" db="EMBL/GenBank/DDBJ databases">
        <authorList>
            <consortium name="Genoscope - CEA"/>
            <person name="William W."/>
        </authorList>
    </citation>
    <scope>NUCLEOTIDE SEQUENCE</scope>
</reference>
<feature type="compositionally biased region" description="Basic and acidic residues" evidence="14">
    <location>
        <begin position="682"/>
        <end position="696"/>
    </location>
</feature>
<comment type="subcellular location">
    <subcellularLocation>
        <location evidence="2">Chromosome</location>
    </subcellularLocation>
    <subcellularLocation>
        <location evidence="1">Nucleus</location>
    </subcellularLocation>
</comment>
<dbReference type="CDD" id="cd00060">
    <property type="entry name" value="FHA"/>
    <property type="match status" value="1"/>
</dbReference>
<feature type="compositionally biased region" description="Acidic residues" evidence="14">
    <location>
        <begin position="361"/>
        <end position="379"/>
    </location>
</feature>
<dbReference type="SMART" id="SM00240">
    <property type="entry name" value="FHA"/>
    <property type="match status" value="1"/>
</dbReference>
<dbReference type="PROSITE" id="PS50006">
    <property type="entry name" value="FHA_DOMAIN"/>
    <property type="match status" value="1"/>
</dbReference>
<dbReference type="InterPro" id="IPR001357">
    <property type="entry name" value="BRCT_dom"/>
</dbReference>
<evidence type="ECO:0000256" key="9">
    <source>
        <dbReference type="ARBA" id="ARBA00022829"/>
    </source>
</evidence>
<feature type="region of interest" description="Disordered" evidence="14">
    <location>
        <begin position="527"/>
        <end position="696"/>
    </location>
</feature>
<comment type="similarity">
    <text evidence="3">Belongs to the shugoshin family.</text>
</comment>
<evidence type="ECO:0000313" key="18">
    <source>
        <dbReference type="Proteomes" id="UP000789595"/>
    </source>
</evidence>
<evidence type="ECO:0000256" key="7">
    <source>
        <dbReference type="ARBA" id="ARBA00022737"/>
    </source>
</evidence>
<evidence type="ECO:0000256" key="2">
    <source>
        <dbReference type="ARBA" id="ARBA00004286"/>
    </source>
</evidence>
<comment type="caution">
    <text evidence="17">The sequence shown here is derived from an EMBL/GenBank/DDBJ whole genome shotgun (WGS) entry which is preliminary data.</text>
</comment>
<dbReference type="GO" id="GO:0006974">
    <property type="term" value="P:DNA damage response"/>
    <property type="evidence" value="ECO:0007669"/>
    <property type="project" value="UniProtKB-KW"/>
</dbReference>
<feature type="compositionally biased region" description="Basic residues" evidence="14">
    <location>
        <begin position="824"/>
        <end position="842"/>
    </location>
</feature>
<dbReference type="GO" id="GO:0045132">
    <property type="term" value="P:meiotic chromosome segregation"/>
    <property type="evidence" value="ECO:0007669"/>
    <property type="project" value="InterPro"/>
</dbReference>